<dbReference type="AlphaFoldDB" id="A0A2U8QXH4"/>
<evidence type="ECO:0000313" key="3">
    <source>
        <dbReference type="Proteomes" id="UP000245429"/>
    </source>
</evidence>
<dbReference type="RefSeq" id="WP_109570191.1">
    <property type="nucleotide sequence ID" value="NZ_CP029463.1"/>
</dbReference>
<sequence length="137" mass="15969">MKDFDLHNKKIASGFKVPETYFENFESKMMETIDFKAPEKEPKVVSLFHRKQIWISAIAAIFVALLAIPVYFSSNTTENIESQTLENYLTTEYSTYDLIDKLSNEDLQNLETSISLNEDAVEDYLLQEDNLDYYLNE</sequence>
<evidence type="ECO:0000313" key="2">
    <source>
        <dbReference type="EMBL" id="AWM14853.1"/>
    </source>
</evidence>
<dbReference type="KEGG" id="fse:DI487_13985"/>
<accession>A0A2U8QXH4</accession>
<evidence type="ECO:0000256" key="1">
    <source>
        <dbReference type="SAM" id="Phobius"/>
    </source>
</evidence>
<dbReference type="Proteomes" id="UP000245429">
    <property type="component" value="Chromosome"/>
</dbReference>
<keyword evidence="1" id="KW-0812">Transmembrane</keyword>
<protein>
    <submittedName>
        <fullName evidence="2">Uncharacterized protein</fullName>
    </submittedName>
</protein>
<keyword evidence="1" id="KW-1133">Transmembrane helix</keyword>
<dbReference type="OrthoDB" id="981524at2"/>
<gene>
    <name evidence="2" type="ORF">DI487_13985</name>
</gene>
<proteinExistence type="predicted"/>
<feature type="transmembrane region" description="Helical" evidence="1">
    <location>
        <begin position="53"/>
        <end position="72"/>
    </location>
</feature>
<dbReference type="EMBL" id="CP029463">
    <property type="protein sequence ID" value="AWM14853.1"/>
    <property type="molecule type" value="Genomic_DNA"/>
</dbReference>
<keyword evidence="1" id="KW-0472">Membrane</keyword>
<organism evidence="2 3">
    <name type="scientific">Flavobacterium sediminis</name>
    <dbReference type="NCBI Taxonomy" id="2201181"/>
    <lineage>
        <taxon>Bacteria</taxon>
        <taxon>Pseudomonadati</taxon>
        <taxon>Bacteroidota</taxon>
        <taxon>Flavobacteriia</taxon>
        <taxon>Flavobacteriales</taxon>
        <taxon>Flavobacteriaceae</taxon>
        <taxon>Flavobacterium</taxon>
    </lineage>
</organism>
<name>A0A2U8QXH4_9FLAO</name>
<keyword evidence="3" id="KW-1185">Reference proteome</keyword>
<reference evidence="2 3" key="1">
    <citation type="submission" date="2018-05" db="EMBL/GenBank/DDBJ databases">
        <title>Flavobacterium sp. MEBiC07310.</title>
        <authorList>
            <person name="Baek K."/>
        </authorList>
    </citation>
    <scope>NUCLEOTIDE SEQUENCE [LARGE SCALE GENOMIC DNA]</scope>
    <source>
        <strain evidence="2 3">MEBiC07310</strain>
    </source>
</reference>